<keyword evidence="1" id="KW-0175">Coiled coil</keyword>
<protein>
    <submittedName>
        <fullName evidence="3">Uncharacterized protein</fullName>
    </submittedName>
</protein>
<evidence type="ECO:0000313" key="3">
    <source>
        <dbReference type="EMBL" id="KAB1631994.1"/>
    </source>
</evidence>
<feature type="coiled-coil region" evidence="1">
    <location>
        <begin position="246"/>
        <end position="326"/>
    </location>
</feature>
<gene>
    <name evidence="3" type="ORF">F8O02_06695</name>
</gene>
<evidence type="ECO:0000256" key="1">
    <source>
        <dbReference type="SAM" id="Coils"/>
    </source>
</evidence>
<keyword evidence="2" id="KW-0812">Transmembrane</keyword>
<reference evidence="3 4" key="1">
    <citation type="submission" date="2019-09" db="EMBL/GenBank/DDBJ databases">
        <title>Phylogeny of genus Pseudoclavibacter and closely related genus.</title>
        <authorList>
            <person name="Li Y."/>
        </authorList>
    </citation>
    <scope>NUCLEOTIDE SEQUENCE [LARGE SCALE GENOMIC DNA]</scope>
    <source>
        <strain evidence="3 4">JCM 16921</strain>
    </source>
</reference>
<dbReference type="AlphaFoldDB" id="A0A7C8FKB2"/>
<keyword evidence="2" id="KW-1133">Transmembrane helix</keyword>
<keyword evidence="4" id="KW-1185">Reference proteome</keyword>
<keyword evidence="2" id="KW-0472">Membrane</keyword>
<name>A0A7C8FKB2_9MICO</name>
<dbReference type="Proteomes" id="UP000481339">
    <property type="component" value="Unassembled WGS sequence"/>
</dbReference>
<evidence type="ECO:0000313" key="4">
    <source>
        <dbReference type="Proteomes" id="UP000481339"/>
    </source>
</evidence>
<evidence type="ECO:0000256" key="2">
    <source>
        <dbReference type="SAM" id="Phobius"/>
    </source>
</evidence>
<dbReference type="RefSeq" id="WP_158036463.1">
    <property type="nucleotide sequence ID" value="NZ_BAAAZV010000020.1"/>
</dbReference>
<proteinExistence type="predicted"/>
<dbReference type="OrthoDB" id="9787474at2"/>
<feature type="transmembrane region" description="Helical" evidence="2">
    <location>
        <begin position="20"/>
        <end position="41"/>
    </location>
</feature>
<organism evidence="3 4">
    <name type="scientific">Pseudoclavibacter caeni</name>
    <dbReference type="NCBI Taxonomy" id="908846"/>
    <lineage>
        <taxon>Bacteria</taxon>
        <taxon>Bacillati</taxon>
        <taxon>Actinomycetota</taxon>
        <taxon>Actinomycetes</taxon>
        <taxon>Micrococcales</taxon>
        <taxon>Microbacteriaceae</taxon>
        <taxon>Pseudoclavibacter</taxon>
    </lineage>
</organism>
<comment type="caution">
    <text evidence="3">The sequence shown here is derived from an EMBL/GenBank/DDBJ whole genome shotgun (WGS) entry which is preliminary data.</text>
</comment>
<dbReference type="EMBL" id="WBKA01000004">
    <property type="protein sequence ID" value="KAB1631994.1"/>
    <property type="molecule type" value="Genomic_DNA"/>
</dbReference>
<accession>A0A7C8FKB2</accession>
<sequence length="341" mass="37724">MTGRPGCTPPVTPPRHRRRWPLVLVAVLTALAVAAGLLAWLDRDALPDRIHALFAQTDPEVTQLADRVQLTDRASLRLTATDPELLEADAFTTVCPSSTEDSAVLGCYTGDDRIHISNITDARFDGIREVTLAHELLHAMWSRYDQGTRDQLSARLEAAWTRVATPDLESRLDVYETAEPGERANELHSILGTEVADLGDDELEQHYTTVFADRQAVVALHAGYQAQFDENQHRLDELRPRIEADRAALEARSQAHDEALARYERDSAALEARRSSVDRGDPAQVNAFNAKLDRLRARQTTLNAEADAINSDAADLNARIDEYNTLVGSRRELFAAITAGS</sequence>